<dbReference type="AlphaFoldDB" id="A0A6L9LJ20"/>
<proteinExistence type="predicted"/>
<evidence type="ECO:0000313" key="7">
    <source>
        <dbReference type="EMBL" id="NDU99251.1"/>
    </source>
</evidence>
<evidence type="ECO:0000259" key="5">
    <source>
        <dbReference type="Pfam" id="PF07940"/>
    </source>
</evidence>
<comment type="subcellular location">
    <subcellularLocation>
        <location evidence="1">Periplasm</location>
    </subcellularLocation>
</comment>
<protein>
    <submittedName>
        <fullName evidence="7">Heparinase</fullName>
    </submittedName>
</protein>
<dbReference type="PANTHER" id="PTHR39210">
    <property type="entry name" value="HEPARIN-SULFATE LYASE"/>
    <property type="match status" value="1"/>
</dbReference>
<dbReference type="RefSeq" id="WP_163955384.1">
    <property type="nucleotide sequence ID" value="NZ_JAAFZH010000027.1"/>
</dbReference>
<dbReference type="Gene3D" id="1.50.10.100">
    <property type="entry name" value="Chondroitin AC/alginate lyase"/>
    <property type="match status" value="1"/>
</dbReference>
<evidence type="ECO:0000259" key="6">
    <source>
        <dbReference type="Pfam" id="PF16889"/>
    </source>
</evidence>
<gene>
    <name evidence="7" type="ORF">GK108_30510</name>
</gene>
<keyword evidence="4" id="KW-0456">Lyase</keyword>
<accession>A0A6L9LJ20</accession>
<dbReference type="GO" id="GO:0016829">
    <property type="term" value="F:lyase activity"/>
    <property type="evidence" value="ECO:0007669"/>
    <property type="project" value="UniProtKB-KW"/>
</dbReference>
<comment type="caution">
    <text evidence="7">The sequence shown here is derived from an EMBL/GenBank/DDBJ whole genome shotgun (WGS) entry which is preliminary data.</text>
</comment>
<dbReference type="Proteomes" id="UP000474175">
    <property type="component" value="Unassembled WGS sequence"/>
</dbReference>
<evidence type="ECO:0000313" key="8">
    <source>
        <dbReference type="Proteomes" id="UP000474175"/>
    </source>
</evidence>
<feature type="domain" description="Heparin-sulfate lyase N-terminal" evidence="6">
    <location>
        <begin position="135"/>
        <end position="283"/>
    </location>
</feature>
<dbReference type="EMBL" id="JAAFZH010000027">
    <property type="protein sequence ID" value="NDU99251.1"/>
    <property type="molecule type" value="Genomic_DNA"/>
</dbReference>
<dbReference type="InterPro" id="IPR008929">
    <property type="entry name" value="Chondroitin_lyas"/>
</dbReference>
<dbReference type="GO" id="GO:0042597">
    <property type="term" value="C:periplasmic space"/>
    <property type="evidence" value="ECO:0007669"/>
    <property type="project" value="UniProtKB-SubCell"/>
</dbReference>
<dbReference type="PANTHER" id="PTHR39210:SF1">
    <property type="entry name" value="HEPARIN-SULFATE LYASE"/>
    <property type="match status" value="1"/>
</dbReference>
<feature type="domain" description="Heparinase II/III-like C-terminal" evidence="5">
    <location>
        <begin position="307"/>
        <end position="473"/>
    </location>
</feature>
<keyword evidence="3" id="KW-0574">Periplasm</keyword>
<dbReference type="Pfam" id="PF07940">
    <property type="entry name" value="Hepar_II_III_C"/>
    <property type="match status" value="1"/>
</dbReference>
<dbReference type="Pfam" id="PF16889">
    <property type="entry name" value="Hepar_II_III_N"/>
    <property type="match status" value="1"/>
</dbReference>
<evidence type="ECO:0000256" key="2">
    <source>
        <dbReference type="ARBA" id="ARBA00022729"/>
    </source>
</evidence>
<name>A0A6L9LJ20_9BACT</name>
<dbReference type="InterPro" id="IPR012480">
    <property type="entry name" value="Hepar_II_III_C"/>
</dbReference>
<reference evidence="7 8" key="1">
    <citation type="submission" date="2020-02" db="EMBL/GenBank/DDBJ databases">
        <title>Draft genome sequence of two Spirosoma agri KCTC 52727 and Spirosoma terrae KCTC 52035.</title>
        <authorList>
            <person name="Rojas J."/>
            <person name="Ambika Manirajan B."/>
            <person name="Suarez C."/>
            <person name="Ratering S."/>
            <person name="Schnell S."/>
        </authorList>
    </citation>
    <scope>NUCLEOTIDE SEQUENCE [LARGE SCALE GENOMIC DNA]</scope>
    <source>
        <strain evidence="7 8">KCTC 52035</strain>
    </source>
</reference>
<dbReference type="Gene3D" id="2.70.98.70">
    <property type="match status" value="1"/>
</dbReference>
<keyword evidence="2" id="KW-0732">Signal</keyword>
<dbReference type="SUPFAM" id="SSF48230">
    <property type="entry name" value="Chondroitin AC/alginate lyase"/>
    <property type="match status" value="1"/>
</dbReference>
<evidence type="ECO:0000256" key="1">
    <source>
        <dbReference type="ARBA" id="ARBA00004418"/>
    </source>
</evidence>
<organism evidence="7 8">
    <name type="scientific">Spirosoma terrae</name>
    <dbReference type="NCBI Taxonomy" id="1968276"/>
    <lineage>
        <taxon>Bacteria</taxon>
        <taxon>Pseudomonadati</taxon>
        <taxon>Bacteroidota</taxon>
        <taxon>Cytophagia</taxon>
        <taxon>Cytophagales</taxon>
        <taxon>Cytophagaceae</taxon>
        <taxon>Spirosoma</taxon>
    </lineage>
</organism>
<dbReference type="InterPro" id="IPR031680">
    <property type="entry name" value="Hepar_II_III_N"/>
</dbReference>
<sequence length="530" mass="60746">MMIRPGLYWRTIRHLRLRQIVYQIVNRFRSANRLHLPTHEPVGHPLRVAEPDKSLTYQRNTFTFLNQSITFLGIIDWNYAGNGKLWTYQLTYFDCLNQPDMTAEEGERLIRLFIRQIDTVRDGLEPYPTSLRLVNWVKFLSRHAIQDANINRYLWAQAALVNRRLEYHLAGNHLLENGFALMMVALYVRDKRWFDKAAGLICKELTAQLLADGAHYERSPMYHQILLDRLLDVLIALQADSWHGSHQLIGFLTQKARQMLSWLESITFSTGDSPMVNDAAPGVAPTTAQLLKKATLASGLLIREATRSDGERSGYRLVRQARYELFIDTGSIGPDHQPGHAHADTFSFLLYVDGQPVIVDSGTSTYQTGERRHWERSTAAHNTVEINKTNSSEVWAGFRVGRRARVTMLENTDHVVRARHDGYRKWGITHERQWHIDANKITISDRLLGHSRQVRRKGVARLYLHPAISVLVAENHLRADLVDLTFTSATLPAITLKPYDMANGFNQLISGQCLEITFQEYLVTTVTVNE</sequence>
<evidence type="ECO:0000256" key="3">
    <source>
        <dbReference type="ARBA" id="ARBA00022764"/>
    </source>
</evidence>
<evidence type="ECO:0000256" key="4">
    <source>
        <dbReference type="ARBA" id="ARBA00023239"/>
    </source>
</evidence>
<keyword evidence="8" id="KW-1185">Reference proteome</keyword>